<sequence length="196" mass="21894">MGEGKKRGERDEKNTDVGDEIAVLMCGFSTARAMEMTVLLHRGFKVTKYTPLPIKLVPHHFGSPKSFTIVVLLLDSCTKIITNHIGTACLGIIILLHDNHTVALLGNANCQSVGKSYWPTDIAASYYISSLILQIYIRSYGLSYLRRFFNIPMPNLENFCDSCTILRFSDSLPVIWLLLSSFESYSVVVARPSIVE</sequence>
<evidence type="ECO:0000313" key="1">
    <source>
        <dbReference type="EMBL" id="KAF2473558.1"/>
    </source>
</evidence>
<protein>
    <submittedName>
        <fullName evidence="1">Uncharacterized protein</fullName>
    </submittedName>
</protein>
<keyword evidence="2" id="KW-1185">Reference proteome</keyword>
<dbReference type="Proteomes" id="UP000799755">
    <property type="component" value="Unassembled WGS sequence"/>
</dbReference>
<name>A0ACB6R401_9PLEO</name>
<proteinExistence type="predicted"/>
<organism evidence="1 2">
    <name type="scientific">Lindgomyces ingoldianus</name>
    <dbReference type="NCBI Taxonomy" id="673940"/>
    <lineage>
        <taxon>Eukaryota</taxon>
        <taxon>Fungi</taxon>
        <taxon>Dikarya</taxon>
        <taxon>Ascomycota</taxon>
        <taxon>Pezizomycotina</taxon>
        <taxon>Dothideomycetes</taxon>
        <taxon>Pleosporomycetidae</taxon>
        <taxon>Pleosporales</taxon>
        <taxon>Lindgomycetaceae</taxon>
        <taxon>Lindgomyces</taxon>
    </lineage>
</organism>
<gene>
    <name evidence="1" type="ORF">BDR25DRAFT_352053</name>
</gene>
<reference evidence="1" key="1">
    <citation type="journal article" date="2020" name="Stud. Mycol.">
        <title>101 Dothideomycetes genomes: a test case for predicting lifestyles and emergence of pathogens.</title>
        <authorList>
            <person name="Haridas S."/>
            <person name="Albert R."/>
            <person name="Binder M."/>
            <person name="Bloem J."/>
            <person name="Labutti K."/>
            <person name="Salamov A."/>
            <person name="Andreopoulos B."/>
            <person name="Baker S."/>
            <person name="Barry K."/>
            <person name="Bills G."/>
            <person name="Bluhm B."/>
            <person name="Cannon C."/>
            <person name="Castanera R."/>
            <person name="Culley D."/>
            <person name="Daum C."/>
            <person name="Ezra D."/>
            <person name="Gonzalez J."/>
            <person name="Henrissat B."/>
            <person name="Kuo A."/>
            <person name="Liang C."/>
            <person name="Lipzen A."/>
            <person name="Lutzoni F."/>
            <person name="Magnuson J."/>
            <person name="Mondo S."/>
            <person name="Nolan M."/>
            <person name="Ohm R."/>
            <person name="Pangilinan J."/>
            <person name="Park H.-J."/>
            <person name="Ramirez L."/>
            <person name="Alfaro M."/>
            <person name="Sun H."/>
            <person name="Tritt A."/>
            <person name="Yoshinaga Y."/>
            <person name="Zwiers L.-H."/>
            <person name="Turgeon B."/>
            <person name="Goodwin S."/>
            <person name="Spatafora J."/>
            <person name="Crous P."/>
            <person name="Grigoriev I."/>
        </authorList>
    </citation>
    <scope>NUCLEOTIDE SEQUENCE</scope>
    <source>
        <strain evidence="1">ATCC 200398</strain>
    </source>
</reference>
<accession>A0ACB6R401</accession>
<comment type="caution">
    <text evidence="1">The sequence shown here is derived from an EMBL/GenBank/DDBJ whole genome shotgun (WGS) entry which is preliminary data.</text>
</comment>
<evidence type="ECO:0000313" key="2">
    <source>
        <dbReference type="Proteomes" id="UP000799755"/>
    </source>
</evidence>
<dbReference type="EMBL" id="MU003499">
    <property type="protein sequence ID" value="KAF2473558.1"/>
    <property type="molecule type" value="Genomic_DNA"/>
</dbReference>